<gene>
    <name evidence="5" type="ORF">PIB30_016769</name>
</gene>
<dbReference type="InterPro" id="IPR002401">
    <property type="entry name" value="Cyt_P450_E_grp-I"/>
</dbReference>
<name>A0ABU6Q7A0_9FABA</name>
<reference evidence="5 6" key="1">
    <citation type="journal article" date="2023" name="Plants (Basel)">
        <title>Bridging the Gap: Combining Genomics and Transcriptomics Approaches to Understand Stylosanthes scabra, an Orphan Legume from the Brazilian Caatinga.</title>
        <authorList>
            <person name="Ferreira-Neto J.R.C."/>
            <person name="da Silva M.D."/>
            <person name="Binneck E."/>
            <person name="de Melo N.F."/>
            <person name="da Silva R.H."/>
            <person name="de Melo A.L.T.M."/>
            <person name="Pandolfi V."/>
            <person name="Bustamante F.O."/>
            <person name="Brasileiro-Vidal A.C."/>
            <person name="Benko-Iseppon A.M."/>
        </authorList>
    </citation>
    <scope>NUCLEOTIDE SEQUENCE [LARGE SCALE GENOMIC DNA]</scope>
    <source>
        <tissue evidence="5">Leaves</tissue>
    </source>
</reference>
<dbReference type="Gene3D" id="1.10.630.10">
    <property type="entry name" value="Cytochrome P450"/>
    <property type="match status" value="1"/>
</dbReference>
<sequence>MYGCNDIGFANYGKDWRQKRKIFVLELFSPKMMQSIRLIREEEVTKLVNNLCEEAQTNTSDYVNLSDMILETLNSIICKCSLGCNTQDYRYESAKELARKVIIQHAVVTLGDHFPWLRWVDVLRGQIQEFKATFGAMDALLDEVITKHKKLRREIIDDNQSNYEKDFVDILIQLQEDGSHHYELSNDDIKAIIVDIFVAGSITVSMTVEWAMAELLRNPITLKKAQEEVRGVVGHKPKVEESDIKKMEYLKCVVKESLRLHAPAPFLATRMTGTNDVKLEGFDIPAKTLVCVNAWAIHKDGECWENPEEFIPERHENSKVNYNGQDSQFIAFGFGRRGCPGMSFGIDSAEYLLANLLHCFNWKIPPQGIDMTEADALLSSKRVTLHLKPIPLSFK</sequence>
<keyword evidence="3 4" id="KW-0408">Iron</keyword>
<dbReference type="CDD" id="cd11072">
    <property type="entry name" value="CYP71-like"/>
    <property type="match status" value="1"/>
</dbReference>
<dbReference type="PANTHER" id="PTHR47955">
    <property type="entry name" value="CYTOCHROME P450 FAMILY 71 PROTEIN"/>
    <property type="match status" value="1"/>
</dbReference>
<dbReference type="InterPro" id="IPR036396">
    <property type="entry name" value="Cyt_P450_sf"/>
</dbReference>
<dbReference type="SUPFAM" id="SSF48264">
    <property type="entry name" value="Cytochrome P450"/>
    <property type="match status" value="1"/>
</dbReference>
<dbReference type="PRINTS" id="PR00385">
    <property type="entry name" value="P450"/>
</dbReference>
<evidence type="ECO:0000256" key="1">
    <source>
        <dbReference type="ARBA" id="ARBA00010617"/>
    </source>
</evidence>
<evidence type="ECO:0000256" key="4">
    <source>
        <dbReference type="RuleBase" id="RU000461"/>
    </source>
</evidence>
<dbReference type="Pfam" id="PF00067">
    <property type="entry name" value="p450"/>
    <property type="match status" value="1"/>
</dbReference>
<comment type="caution">
    <text evidence="5">The sequence shown here is derived from an EMBL/GenBank/DDBJ whole genome shotgun (WGS) entry which is preliminary data.</text>
</comment>
<evidence type="ECO:0000313" key="5">
    <source>
        <dbReference type="EMBL" id="MED6107731.1"/>
    </source>
</evidence>
<organism evidence="5 6">
    <name type="scientific">Stylosanthes scabra</name>
    <dbReference type="NCBI Taxonomy" id="79078"/>
    <lineage>
        <taxon>Eukaryota</taxon>
        <taxon>Viridiplantae</taxon>
        <taxon>Streptophyta</taxon>
        <taxon>Embryophyta</taxon>
        <taxon>Tracheophyta</taxon>
        <taxon>Spermatophyta</taxon>
        <taxon>Magnoliopsida</taxon>
        <taxon>eudicotyledons</taxon>
        <taxon>Gunneridae</taxon>
        <taxon>Pentapetalae</taxon>
        <taxon>rosids</taxon>
        <taxon>fabids</taxon>
        <taxon>Fabales</taxon>
        <taxon>Fabaceae</taxon>
        <taxon>Papilionoideae</taxon>
        <taxon>50 kb inversion clade</taxon>
        <taxon>dalbergioids sensu lato</taxon>
        <taxon>Dalbergieae</taxon>
        <taxon>Pterocarpus clade</taxon>
        <taxon>Stylosanthes</taxon>
    </lineage>
</organism>
<keyword evidence="2 4" id="KW-0479">Metal-binding</keyword>
<protein>
    <recommendedName>
        <fullName evidence="7">Cytochrome P450</fullName>
    </recommendedName>
</protein>
<dbReference type="PROSITE" id="PS00086">
    <property type="entry name" value="CYTOCHROME_P450"/>
    <property type="match status" value="1"/>
</dbReference>
<dbReference type="PANTHER" id="PTHR47955:SF15">
    <property type="entry name" value="CYTOCHROME P450 71A2-LIKE"/>
    <property type="match status" value="1"/>
</dbReference>
<evidence type="ECO:0008006" key="7">
    <source>
        <dbReference type="Google" id="ProtNLM"/>
    </source>
</evidence>
<accession>A0ABU6Q7A0</accession>
<dbReference type="PRINTS" id="PR00463">
    <property type="entry name" value="EP450I"/>
</dbReference>
<evidence type="ECO:0000313" key="6">
    <source>
        <dbReference type="Proteomes" id="UP001341840"/>
    </source>
</evidence>
<dbReference type="EMBL" id="JASCZI010000048">
    <property type="protein sequence ID" value="MED6107731.1"/>
    <property type="molecule type" value="Genomic_DNA"/>
</dbReference>
<keyword evidence="4" id="KW-0349">Heme</keyword>
<dbReference type="InterPro" id="IPR017972">
    <property type="entry name" value="Cyt_P450_CS"/>
</dbReference>
<keyword evidence="4" id="KW-0560">Oxidoreductase</keyword>
<evidence type="ECO:0000256" key="2">
    <source>
        <dbReference type="ARBA" id="ARBA00022723"/>
    </source>
</evidence>
<comment type="similarity">
    <text evidence="1 4">Belongs to the cytochrome P450 family.</text>
</comment>
<proteinExistence type="inferred from homology"/>
<dbReference type="InterPro" id="IPR001128">
    <property type="entry name" value="Cyt_P450"/>
</dbReference>
<dbReference type="Proteomes" id="UP001341840">
    <property type="component" value="Unassembled WGS sequence"/>
</dbReference>
<keyword evidence="4" id="KW-0503">Monooxygenase</keyword>
<evidence type="ECO:0000256" key="3">
    <source>
        <dbReference type="ARBA" id="ARBA00023004"/>
    </source>
</evidence>
<keyword evidence="6" id="KW-1185">Reference proteome</keyword>